<dbReference type="NCBIfam" id="NF042914">
    <property type="entry name" value="SAV915_dom"/>
    <property type="match status" value="1"/>
</dbReference>
<evidence type="ECO:0000313" key="2">
    <source>
        <dbReference type="Proteomes" id="UP001500751"/>
    </source>
</evidence>
<dbReference type="EMBL" id="BAAAQN010000034">
    <property type="protein sequence ID" value="GAA2042938.1"/>
    <property type="molecule type" value="Genomic_DNA"/>
</dbReference>
<reference evidence="2" key="1">
    <citation type="journal article" date="2019" name="Int. J. Syst. Evol. Microbiol.">
        <title>The Global Catalogue of Microorganisms (GCM) 10K type strain sequencing project: providing services to taxonomists for standard genome sequencing and annotation.</title>
        <authorList>
            <consortium name="The Broad Institute Genomics Platform"/>
            <consortium name="The Broad Institute Genome Sequencing Center for Infectious Disease"/>
            <person name="Wu L."/>
            <person name="Ma J."/>
        </authorList>
    </citation>
    <scope>NUCLEOTIDE SEQUENCE [LARGE SCALE GENOMIC DNA]</scope>
    <source>
        <strain evidence="2">JCM 16014</strain>
    </source>
</reference>
<evidence type="ECO:0000313" key="1">
    <source>
        <dbReference type="EMBL" id="GAA2042938.1"/>
    </source>
</evidence>
<proteinExistence type="predicted"/>
<name>A0ABP5GD00_9ACTN</name>
<comment type="caution">
    <text evidence="1">The sequence shown here is derived from an EMBL/GenBank/DDBJ whole genome shotgun (WGS) entry which is preliminary data.</text>
</comment>
<gene>
    <name evidence="1" type="ORF">GCM10009839_52410</name>
</gene>
<accession>A0ABP5GD00</accession>
<sequence>MGEGDDRLLMVPVRPGRCGSVAVRTGRLDTGERVGLAFTSLPALAEVFGSEQEWIPLNGAVAREMFGLAGAAQMRIDAVPVPVPVPVSVSVSVSVPVPALAAAGNPDPVPALAPAPAPVLALAPVESVGRPAPKPRRPRVRLAYLSLAMRHAH</sequence>
<organism evidence="1 2">
    <name type="scientific">Catenulispora yoronensis</name>
    <dbReference type="NCBI Taxonomy" id="450799"/>
    <lineage>
        <taxon>Bacteria</taxon>
        <taxon>Bacillati</taxon>
        <taxon>Actinomycetota</taxon>
        <taxon>Actinomycetes</taxon>
        <taxon>Catenulisporales</taxon>
        <taxon>Catenulisporaceae</taxon>
        <taxon>Catenulispora</taxon>
    </lineage>
</organism>
<dbReference type="RefSeq" id="WP_344668304.1">
    <property type="nucleotide sequence ID" value="NZ_BAAAQN010000034.1"/>
</dbReference>
<evidence type="ECO:0008006" key="3">
    <source>
        <dbReference type="Google" id="ProtNLM"/>
    </source>
</evidence>
<keyword evidence="2" id="KW-1185">Reference proteome</keyword>
<dbReference type="Proteomes" id="UP001500751">
    <property type="component" value="Unassembled WGS sequence"/>
</dbReference>
<dbReference type="InterPro" id="IPR049975">
    <property type="entry name" value="SAV_915-like_dom"/>
</dbReference>
<protein>
    <recommendedName>
        <fullName evidence="3">SseB protein N-terminal domain-containing protein</fullName>
    </recommendedName>
</protein>